<proteinExistence type="inferred from homology"/>
<evidence type="ECO:0000256" key="4">
    <source>
        <dbReference type="ARBA" id="ARBA00022603"/>
    </source>
</evidence>
<keyword evidence="7 8" id="KW-0093">Biotin biosynthesis</keyword>
<evidence type="ECO:0000256" key="3">
    <source>
        <dbReference type="ARBA" id="ARBA00012327"/>
    </source>
</evidence>
<comment type="function">
    <text evidence="8">Converts the free carboxyl group of a malonyl-thioester to its methyl ester by transfer of a methyl group from S-adenosyl-L-methionine (SAM). It allows to synthesize pimeloyl-ACP via the fatty acid synthetic pathway.</text>
</comment>
<name>A0A2T4CWN6_9GAMM</name>
<dbReference type="GO" id="GO:0009102">
    <property type="term" value="P:biotin biosynthetic process"/>
    <property type="evidence" value="ECO:0007669"/>
    <property type="project" value="UniProtKB-UniRule"/>
</dbReference>
<comment type="catalytic activity">
    <reaction evidence="1 8">
        <text>malonyl-[ACP] + S-adenosyl-L-methionine = malonyl-[ACP] methyl ester + S-adenosyl-L-homocysteine</text>
        <dbReference type="Rhea" id="RHEA:17105"/>
        <dbReference type="Rhea" id="RHEA-COMP:9623"/>
        <dbReference type="Rhea" id="RHEA-COMP:9954"/>
        <dbReference type="ChEBI" id="CHEBI:57856"/>
        <dbReference type="ChEBI" id="CHEBI:59789"/>
        <dbReference type="ChEBI" id="CHEBI:78449"/>
        <dbReference type="ChEBI" id="CHEBI:78845"/>
        <dbReference type="EC" id="2.1.1.197"/>
    </reaction>
</comment>
<dbReference type="EMBL" id="PYVN01000058">
    <property type="protein sequence ID" value="PTB85938.1"/>
    <property type="molecule type" value="Genomic_DNA"/>
</dbReference>
<dbReference type="SUPFAM" id="SSF53335">
    <property type="entry name" value="S-adenosyl-L-methionine-dependent methyltransferases"/>
    <property type="match status" value="1"/>
</dbReference>
<dbReference type="GO" id="GO:0032259">
    <property type="term" value="P:methylation"/>
    <property type="evidence" value="ECO:0007669"/>
    <property type="project" value="UniProtKB-KW"/>
</dbReference>
<dbReference type="GO" id="GO:0010340">
    <property type="term" value="F:carboxyl-O-methyltransferase activity"/>
    <property type="evidence" value="ECO:0007669"/>
    <property type="project" value="UniProtKB-UniRule"/>
</dbReference>
<evidence type="ECO:0000313" key="10">
    <source>
        <dbReference type="EMBL" id="PTB85938.1"/>
    </source>
</evidence>
<dbReference type="HAMAP" id="MF_00835">
    <property type="entry name" value="BioC"/>
    <property type="match status" value="1"/>
</dbReference>
<keyword evidence="4 8" id="KW-0489">Methyltransferase</keyword>
<dbReference type="EC" id="2.1.1.197" evidence="3 8"/>
<evidence type="ECO:0000256" key="6">
    <source>
        <dbReference type="ARBA" id="ARBA00022691"/>
    </source>
</evidence>
<dbReference type="Pfam" id="PF08241">
    <property type="entry name" value="Methyltransf_11"/>
    <property type="match status" value="1"/>
</dbReference>
<gene>
    <name evidence="8" type="primary">bioC</name>
    <name evidence="10" type="ORF">C9940_04425</name>
</gene>
<protein>
    <recommendedName>
        <fullName evidence="3 8">Malonyl-[acyl-carrier protein] O-methyltransferase</fullName>
        <shortName evidence="8">Malonyl-ACP O-methyltransferase</shortName>
        <ecNumber evidence="3 8">2.1.1.197</ecNumber>
    </recommendedName>
    <alternativeName>
        <fullName evidence="8">Biotin synthesis protein BioC</fullName>
    </alternativeName>
</protein>
<comment type="caution">
    <text evidence="10">The sequence shown here is derived from an EMBL/GenBank/DDBJ whole genome shotgun (WGS) entry which is preliminary data.</text>
</comment>
<dbReference type="InterPro" id="IPR013216">
    <property type="entry name" value="Methyltransf_11"/>
</dbReference>
<dbReference type="Gene3D" id="3.40.50.150">
    <property type="entry name" value="Vaccinia Virus protein VP39"/>
    <property type="match status" value="1"/>
</dbReference>
<evidence type="ECO:0000256" key="2">
    <source>
        <dbReference type="ARBA" id="ARBA00004746"/>
    </source>
</evidence>
<evidence type="ECO:0000256" key="7">
    <source>
        <dbReference type="ARBA" id="ARBA00022756"/>
    </source>
</evidence>
<dbReference type="InterPro" id="IPR011814">
    <property type="entry name" value="BioC"/>
</dbReference>
<feature type="domain" description="Methyltransferase type 11" evidence="9">
    <location>
        <begin position="56"/>
        <end position="148"/>
    </location>
</feature>
<organism evidence="10">
    <name type="scientific">Pseudidiomarina aestuarii</name>
    <dbReference type="NCBI Taxonomy" id="624146"/>
    <lineage>
        <taxon>Bacteria</taxon>
        <taxon>Pseudomonadati</taxon>
        <taxon>Pseudomonadota</taxon>
        <taxon>Gammaproteobacteria</taxon>
        <taxon>Alteromonadales</taxon>
        <taxon>Idiomarinaceae</taxon>
        <taxon>Pseudidiomarina</taxon>
    </lineage>
</organism>
<dbReference type="AlphaFoldDB" id="A0A2T4CWN6"/>
<evidence type="ECO:0000259" key="9">
    <source>
        <dbReference type="Pfam" id="PF08241"/>
    </source>
</evidence>
<evidence type="ECO:0000256" key="1">
    <source>
        <dbReference type="ARBA" id="ARBA00000852"/>
    </source>
</evidence>
<dbReference type="PANTHER" id="PTHR43861">
    <property type="entry name" value="TRANS-ACONITATE 2-METHYLTRANSFERASE-RELATED"/>
    <property type="match status" value="1"/>
</dbReference>
<reference evidence="10" key="1">
    <citation type="submission" date="2018-03" db="EMBL/GenBank/DDBJ databases">
        <title>Cross-interface Injection: A General Nanoliter Liquid Handling Method Applied to Single Cells Genome Amplification Automated Nanoliter Liquid Handling Applied to Single Cell Multiple Displacement Amplification.</title>
        <authorList>
            <person name="Yun J."/>
            <person name="Xu P."/>
            <person name="Xu J."/>
            <person name="Dai X."/>
            <person name="Wang Y."/>
            <person name="Zheng X."/>
            <person name="Cao C."/>
            <person name="Yi Q."/>
            <person name="Zhu Y."/>
            <person name="Wang L."/>
            <person name="Dong Z."/>
            <person name="Huang Y."/>
            <person name="Huang L."/>
            <person name="Du W."/>
        </authorList>
    </citation>
    <scope>NUCLEOTIDE SEQUENCE [LARGE SCALE GENOMIC DNA]</scope>
    <source>
        <strain evidence="10">Z-D3-2</strain>
    </source>
</reference>
<dbReference type="PANTHER" id="PTHR43861:SF1">
    <property type="entry name" value="TRANS-ACONITATE 2-METHYLTRANSFERASE"/>
    <property type="match status" value="1"/>
</dbReference>
<evidence type="ECO:0000256" key="5">
    <source>
        <dbReference type="ARBA" id="ARBA00022679"/>
    </source>
</evidence>
<keyword evidence="5 8" id="KW-0808">Transferase</keyword>
<comment type="pathway">
    <text evidence="2 8">Cofactor biosynthesis; biotin biosynthesis.</text>
</comment>
<dbReference type="CDD" id="cd02440">
    <property type="entry name" value="AdoMet_MTases"/>
    <property type="match status" value="1"/>
</dbReference>
<dbReference type="InterPro" id="IPR029063">
    <property type="entry name" value="SAM-dependent_MTases_sf"/>
</dbReference>
<evidence type="ECO:0000256" key="8">
    <source>
        <dbReference type="HAMAP-Rule" id="MF_00835"/>
    </source>
</evidence>
<comment type="similarity">
    <text evidence="8">Belongs to the methyltransferase superfamily.</text>
</comment>
<keyword evidence="6 8" id="KW-0949">S-adenosyl-L-methionine</keyword>
<dbReference type="UniPathway" id="UPA00078"/>
<accession>A0A2T4CWN6</accession>
<dbReference type="GO" id="GO:0008757">
    <property type="term" value="F:S-adenosylmethionine-dependent methyltransferase activity"/>
    <property type="evidence" value="ECO:0007669"/>
    <property type="project" value="InterPro"/>
</dbReference>
<sequence length="269" mass="29850">MSDAEAVLAFDKRRIAQHFNRAAQSYQQHNHLQRDCAALLQQEFEALPQPPTSAVLDVGCGPGVASAYLANRCEHYLGIDIAPSMIAQARLEHSALANQFICADADALPITEQSVDCIYSNLTLQWCTNLEQTLAELTRTLRSGGYVLATTVLAGSLEPLATVMRLVDGGQHSNRFLQVAEVQLALSALESTRHQLTQHEFHYSYPSARDMFAHLRGIGANYTARHANGLRFRAWLAAVEAALEPYRNEQGFIQLEWNIGLIKVFKTNE</sequence>
<dbReference type="GO" id="GO:0102130">
    <property type="term" value="F:malonyl-CoA methyltransferase activity"/>
    <property type="evidence" value="ECO:0007669"/>
    <property type="project" value="UniProtKB-EC"/>
</dbReference>